<dbReference type="PANTHER" id="PTHR21717:SF73">
    <property type="entry name" value="TELOMERE-BINDING PROTEIN, PUTATIVE-RELATED"/>
    <property type="match status" value="1"/>
</dbReference>
<dbReference type="InterPro" id="IPR001005">
    <property type="entry name" value="SANT/Myb"/>
</dbReference>
<proteinExistence type="predicted"/>
<dbReference type="PANTHER" id="PTHR21717">
    <property type="entry name" value="TELOMERIC REPEAT BINDING PROTEIN"/>
    <property type="match status" value="1"/>
</dbReference>
<reference evidence="7" key="1">
    <citation type="submission" date="2020-09" db="EMBL/GenBank/DDBJ databases">
        <title>Genome-Enabled Discovery of Anthraquinone Biosynthesis in Senna tora.</title>
        <authorList>
            <person name="Kang S.-H."/>
            <person name="Pandey R.P."/>
            <person name="Lee C.-M."/>
            <person name="Sim J.-S."/>
            <person name="Jeong J.-T."/>
            <person name="Choi B.-S."/>
            <person name="Jung M."/>
            <person name="Ginzburg D."/>
            <person name="Zhao K."/>
            <person name="Won S.Y."/>
            <person name="Oh T.-J."/>
            <person name="Yu Y."/>
            <person name="Kim N.-H."/>
            <person name="Lee O.R."/>
            <person name="Lee T.-H."/>
            <person name="Bashyal P."/>
            <person name="Kim T.-S."/>
            <person name="Lee W.-H."/>
            <person name="Kawkins C."/>
            <person name="Kim C.-K."/>
            <person name="Kim J.S."/>
            <person name="Ahn B.O."/>
            <person name="Rhee S.Y."/>
            <person name="Sohng J.K."/>
        </authorList>
    </citation>
    <scope>NUCLEOTIDE SEQUENCE</scope>
    <source>
        <tissue evidence="7">Leaf</tissue>
    </source>
</reference>
<dbReference type="SUPFAM" id="SSF54236">
    <property type="entry name" value="Ubiquitin-like"/>
    <property type="match status" value="1"/>
</dbReference>
<evidence type="ECO:0000313" key="8">
    <source>
        <dbReference type="Proteomes" id="UP000634136"/>
    </source>
</evidence>
<evidence type="ECO:0000259" key="5">
    <source>
        <dbReference type="PROSITE" id="PS50090"/>
    </source>
</evidence>
<dbReference type="GO" id="GO:0005634">
    <property type="term" value="C:nucleus"/>
    <property type="evidence" value="ECO:0007669"/>
    <property type="project" value="UniProtKB-SubCell"/>
</dbReference>
<evidence type="ECO:0000313" key="7">
    <source>
        <dbReference type="EMBL" id="KAF7831065.1"/>
    </source>
</evidence>
<dbReference type="EMBL" id="JAAIUW010000005">
    <property type="protein sequence ID" value="KAF7831065.1"/>
    <property type="molecule type" value="Genomic_DNA"/>
</dbReference>
<dbReference type="InterPro" id="IPR017930">
    <property type="entry name" value="Myb_dom"/>
</dbReference>
<dbReference type="Pfam" id="PF23603">
    <property type="entry name" value="Ubiquitin_TPR1"/>
    <property type="match status" value="1"/>
</dbReference>
<name>A0A834WPE6_9FABA</name>
<dbReference type="Gene3D" id="1.10.246.220">
    <property type="match status" value="1"/>
</dbReference>
<dbReference type="GO" id="GO:0042162">
    <property type="term" value="F:telomeric DNA binding"/>
    <property type="evidence" value="ECO:0007669"/>
    <property type="project" value="UniProtKB-ARBA"/>
</dbReference>
<dbReference type="InterPro" id="IPR031105">
    <property type="entry name" value="TRP_plant"/>
</dbReference>
<gene>
    <name evidence="7" type="ORF">G2W53_013398</name>
</gene>
<dbReference type="InterPro" id="IPR057625">
    <property type="entry name" value="TPR1-6-like_ubiquitin"/>
</dbReference>
<accession>A0A834WPE6</accession>
<keyword evidence="8" id="KW-1185">Reference proteome</keyword>
<evidence type="ECO:0000259" key="6">
    <source>
        <dbReference type="PROSITE" id="PS51294"/>
    </source>
</evidence>
<dbReference type="CDD" id="cd11660">
    <property type="entry name" value="SANT_TRF"/>
    <property type="match status" value="1"/>
</dbReference>
<evidence type="ECO:0000256" key="4">
    <source>
        <dbReference type="SAM" id="MobiDB-lite"/>
    </source>
</evidence>
<dbReference type="Proteomes" id="UP000634136">
    <property type="component" value="Unassembled WGS sequence"/>
</dbReference>
<feature type="domain" description="HTH myb-type" evidence="6">
    <location>
        <begin position="567"/>
        <end position="625"/>
    </location>
</feature>
<dbReference type="PROSITE" id="PS50090">
    <property type="entry name" value="MYB_LIKE"/>
    <property type="match status" value="1"/>
</dbReference>
<dbReference type="OrthoDB" id="2020981at2759"/>
<keyword evidence="3" id="KW-0539">Nucleus</keyword>
<keyword evidence="2" id="KW-0238">DNA-binding</keyword>
<evidence type="ECO:0000256" key="1">
    <source>
        <dbReference type="ARBA" id="ARBA00004123"/>
    </source>
</evidence>
<evidence type="ECO:0000256" key="2">
    <source>
        <dbReference type="ARBA" id="ARBA00023125"/>
    </source>
</evidence>
<comment type="caution">
    <text evidence="7">The sequence shown here is derived from an EMBL/GenBank/DDBJ whole genome shotgun (WGS) entry which is preliminary data.</text>
</comment>
<feature type="region of interest" description="Disordered" evidence="4">
    <location>
        <begin position="356"/>
        <end position="375"/>
    </location>
</feature>
<dbReference type="SMART" id="SM00717">
    <property type="entry name" value="SANT"/>
    <property type="match status" value="1"/>
</dbReference>
<sequence>MVLKKRLNYGFNGFQVPFIPRAPRSVRRRGLPKKADEDGDVCAIELLASLAGKLLQEGESSACSNASDGNHQSAFGQGVVEQESQGEAKPLLTEGVHHGSCAESTFVTEAISQNSSHKYVSQAETDGVLERTSVTNHVDCYGKTEPDIKPEICKWEDKVGHCSSRLAEAPQNFRESCNNGNIINLFKQEQEAGNSGIEGSSLAGKCSLKDPVELCVNSPAVINSDSKVKSPFCKGTFPNGSFSMYHSDSKLGFRDDDENFIRCNKISTKLKASRPPHQIAHRRIRKLLTSKYWKVAPKLKDCELSRSDVGAKPSYHKRKTCHSFERGHHDTLFKRRKFFNRGSGLSADGGFSSGSVSNSLKKGMDGENPSLSSKQHVSKDSHVKFSIKSFKIPELYIEVPETATVGSLKRRVMEAVMAILGGGVHVGVLFEGKKVRDDDRTLQQTGLSCEENIDNLGFTLEPSSFQASPSIYVGDPSAHYETSQSTRSPGTPVLDSGITNVIRDSPMLTNTGNLIESNHESISSPADTKNDNITPDSRALVAAPPRSTEPLAMVPVNQKTRRSELVQRRTRRPFSVSEVEALVKAVEELGTGRWRDVKLLAFENADHRTYVDLKDKWKTLVHTAKISPQQRRGEPVPQELLDRVLGAHAFWSQQQNVVKHQAATMKMIKEASSSDLGDGEAIIQPVVM</sequence>
<dbReference type="InterPro" id="IPR029071">
    <property type="entry name" value="Ubiquitin-like_domsf"/>
</dbReference>
<comment type="subcellular location">
    <subcellularLocation>
        <location evidence="1">Nucleus</location>
    </subcellularLocation>
</comment>
<dbReference type="SUPFAM" id="SSF46689">
    <property type="entry name" value="Homeodomain-like"/>
    <property type="match status" value="1"/>
</dbReference>
<dbReference type="PROSITE" id="PS51294">
    <property type="entry name" value="HTH_MYB"/>
    <property type="match status" value="1"/>
</dbReference>
<dbReference type="AlphaFoldDB" id="A0A834WPE6"/>
<protein>
    <submittedName>
        <fullName evidence="7">Telomere repeat-binding protein 3-like</fullName>
    </submittedName>
</protein>
<feature type="domain" description="Myb-like" evidence="5">
    <location>
        <begin position="566"/>
        <end position="621"/>
    </location>
</feature>
<organism evidence="7 8">
    <name type="scientific">Senna tora</name>
    <dbReference type="NCBI Taxonomy" id="362788"/>
    <lineage>
        <taxon>Eukaryota</taxon>
        <taxon>Viridiplantae</taxon>
        <taxon>Streptophyta</taxon>
        <taxon>Embryophyta</taxon>
        <taxon>Tracheophyta</taxon>
        <taxon>Spermatophyta</taxon>
        <taxon>Magnoliopsida</taxon>
        <taxon>eudicotyledons</taxon>
        <taxon>Gunneridae</taxon>
        <taxon>Pentapetalae</taxon>
        <taxon>rosids</taxon>
        <taxon>fabids</taxon>
        <taxon>Fabales</taxon>
        <taxon>Fabaceae</taxon>
        <taxon>Caesalpinioideae</taxon>
        <taxon>Cassia clade</taxon>
        <taxon>Senna</taxon>
    </lineage>
</organism>
<dbReference type="InterPro" id="IPR009057">
    <property type="entry name" value="Homeodomain-like_sf"/>
</dbReference>
<evidence type="ECO:0000256" key="3">
    <source>
        <dbReference type="ARBA" id="ARBA00023242"/>
    </source>
</evidence>